<keyword evidence="6" id="KW-1003">Cell membrane</keyword>
<evidence type="ECO:0000256" key="16">
    <source>
        <dbReference type="ARBA" id="ARBA00023180"/>
    </source>
</evidence>
<dbReference type="FunCoup" id="A0A340WKY9">
    <property type="interactions" value="238"/>
</dbReference>
<comment type="function">
    <text evidence="19">Receptor for pituitary gland growth hormone (GH1) involved in regulating postnatal body growth. On ligand binding, couples to the JAK2/STAT5 pathway.</text>
</comment>
<dbReference type="InterPro" id="IPR036116">
    <property type="entry name" value="FN3_sf"/>
</dbReference>
<dbReference type="GO" id="GO:0004896">
    <property type="term" value="F:cytokine receptor activity"/>
    <property type="evidence" value="ECO:0007669"/>
    <property type="project" value="InterPro"/>
</dbReference>
<dbReference type="OrthoDB" id="9890215at2759"/>
<evidence type="ECO:0000256" key="1">
    <source>
        <dbReference type="ARBA" id="ARBA00003894"/>
    </source>
</evidence>
<dbReference type="GO" id="GO:0005886">
    <property type="term" value="C:plasma membrane"/>
    <property type="evidence" value="ECO:0007669"/>
    <property type="project" value="UniProtKB-SubCell"/>
</dbReference>
<evidence type="ECO:0000256" key="11">
    <source>
        <dbReference type="ARBA" id="ARBA00022729"/>
    </source>
</evidence>
<sequence length="843" mass="94562">MAASGSGVVRRVEELGDLAQAHIQQLSEAAGEDDHFLIRASAALEKLKLLCGEDKECSNPSNLLELYTQAILDMTYFEENKLVDEDFPEDSSQKVKELINFLSEPEILVKENNMHPKHCDLLGDELLECLSWRRGALLYMYCHSMTKKGEWLTRKSSLLKKYLVDGISYLLQMLNFRCPIQLSEGVSFQDLDTAKLLSEGPTGMDLWQLLLTLAVAGSSDAFSGSQATPAILVRASQSLQRVHPGLETNSSGKPKFTKCRSPELETFSCHWTDGVHHGLQSPGSIQLFYIRRSTQEWTQEWKECPDYVSAGENSCYFNSSYTSIWIPYCIKLTSNGDTVDQKCFSVEEIVQPDPPIGLNWTLLNISLTGIHADIQVRWEPPPNADVQKGWIVLEYELQYKEVNETQWKMMDPVLSTSVPVYSLRLDKEYEVRVRSRQRNSEKYGEFSEVLFVTLPQMRPFACEEDFRFPWFLVIIFGIFGLMVTLFLFIFSKQQRIKMLILPPVPVPKIKGIDPDLLKEGKLEEVNTILAIHDNYKHEFYNDDSWVEFIELDIDDPDEKTEGSDTDRLLSNDREKSLNILGAKDDDSGRTSCYEPDILETDFNANDMCDGTSEVAQPQRLKGEADRLCLVQKNLNNSPSNDAAPACQQPSVILGEENKPRSLLIGKTESTHQAGHTQQQLSNPSSLANIDFYAQVSDITPAGSVVLSPGQKNKAGISQCDMHPEVVSPCQANFIMDNAYFCEADAKKCIALASHVEVESHVEPSFNQEDIYITTESLTTTAGRSGTAERVTSSELPVPDYTSIHIVQSPQGLVLNATALPLPDKEFLSSCGYVSTDQLNKIMP</sequence>
<comment type="similarity">
    <text evidence="4">Belongs to the type I cytokine receptor family. Type 1 subfamily.</text>
</comment>
<organism evidence="22 23">
    <name type="scientific">Lipotes vexillifer</name>
    <name type="common">Yangtze river dolphin</name>
    <dbReference type="NCBI Taxonomy" id="118797"/>
    <lineage>
        <taxon>Eukaryota</taxon>
        <taxon>Metazoa</taxon>
        <taxon>Chordata</taxon>
        <taxon>Craniata</taxon>
        <taxon>Vertebrata</taxon>
        <taxon>Euteleostomi</taxon>
        <taxon>Mammalia</taxon>
        <taxon>Eutheria</taxon>
        <taxon>Laurasiatheria</taxon>
        <taxon>Artiodactyla</taxon>
        <taxon>Whippomorpha</taxon>
        <taxon>Cetacea</taxon>
        <taxon>Odontoceti</taxon>
        <taxon>Lipotidae</taxon>
        <taxon>Lipotes</taxon>
    </lineage>
</organism>
<keyword evidence="8" id="KW-0597">Phosphoprotein</keyword>
<comment type="subcellular location">
    <subcellularLocation>
        <location evidence="2">Cell membrane</location>
        <topology evidence="2">Single-pass type I membrane protein</topology>
    </subcellularLocation>
    <subcellularLocation>
        <location evidence="3">Secreted</location>
    </subcellularLocation>
</comment>
<evidence type="ECO:0000256" key="2">
    <source>
        <dbReference type="ARBA" id="ARBA00004251"/>
    </source>
</evidence>
<dbReference type="Pfam" id="PF00041">
    <property type="entry name" value="fn3"/>
    <property type="match status" value="1"/>
</dbReference>
<evidence type="ECO:0000256" key="12">
    <source>
        <dbReference type="ARBA" id="ARBA00022989"/>
    </source>
</evidence>
<comment type="function">
    <text evidence="1">The soluble form (GHBP) acts as a reservoir of growth hormone in plasma and may be a modulator/inhibitor of GH signaling.</text>
</comment>
<evidence type="ECO:0000256" key="8">
    <source>
        <dbReference type="ARBA" id="ARBA00022553"/>
    </source>
</evidence>
<keyword evidence="11" id="KW-0732">Signal</keyword>
<evidence type="ECO:0000256" key="5">
    <source>
        <dbReference type="ARBA" id="ARBA00017448"/>
    </source>
</evidence>
<protein>
    <recommendedName>
        <fullName evidence="5">Growth hormone receptor</fullName>
    </recommendedName>
    <alternativeName>
        <fullName evidence="17">Somatotropin receptor</fullName>
    </alternativeName>
</protein>
<dbReference type="GO" id="GO:0006897">
    <property type="term" value="P:endocytosis"/>
    <property type="evidence" value="ECO:0007669"/>
    <property type="project" value="UniProtKB-KW"/>
</dbReference>
<keyword evidence="15 23" id="KW-0675">Receptor</keyword>
<dbReference type="SUPFAM" id="SSF49265">
    <property type="entry name" value="Fibronectin type III"/>
    <property type="match status" value="2"/>
</dbReference>
<dbReference type="GO" id="GO:0000423">
    <property type="term" value="P:mitophagy"/>
    <property type="evidence" value="ECO:0007669"/>
    <property type="project" value="InterPro"/>
</dbReference>
<evidence type="ECO:0000256" key="13">
    <source>
        <dbReference type="ARBA" id="ARBA00023136"/>
    </source>
</evidence>
<evidence type="ECO:0000256" key="7">
    <source>
        <dbReference type="ARBA" id="ARBA00022525"/>
    </source>
</evidence>
<dbReference type="InterPro" id="IPR025871">
    <property type="entry name" value="GHBP"/>
</dbReference>
<name>A0A340WKY9_LIPVE</name>
<keyword evidence="22" id="KW-1185">Reference proteome</keyword>
<dbReference type="PROSITE" id="PS01352">
    <property type="entry name" value="HEMATOPO_REC_L_F1"/>
    <property type="match status" value="1"/>
</dbReference>
<dbReference type="FunFam" id="2.60.40.10:FF:000269">
    <property type="entry name" value="Growth hormone receptor"/>
    <property type="match status" value="1"/>
</dbReference>
<accession>A0A340WKY9</accession>
<evidence type="ECO:0000256" key="4">
    <source>
        <dbReference type="ARBA" id="ARBA00007885"/>
    </source>
</evidence>
<evidence type="ECO:0000313" key="23">
    <source>
        <dbReference type="RefSeq" id="XP_007447695.1"/>
    </source>
</evidence>
<keyword evidence="7" id="KW-0964">Secreted</keyword>
<evidence type="ECO:0000256" key="14">
    <source>
        <dbReference type="ARBA" id="ARBA00023157"/>
    </source>
</evidence>
<dbReference type="GeneID" id="103069416"/>
<keyword evidence="12 20" id="KW-1133">Transmembrane helix</keyword>
<reference evidence="23" key="1">
    <citation type="submission" date="2025-08" db="UniProtKB">
        <authorList>
            <consortium name="RefSeq"/>
        </authorList>
    </citation>
    <scope>IDENTIFICATION</scope>
</reference>
<evidence type="ECO:0000256" key="6">
    <source>
        <dbReference type="ARBA" id="ARBA00022475"/>
    </source>
</evidence>
<dbReference type="FunFam" id="2.60.40.10:FF:000318">
    <property type="entry name" value="Growth hormone receptor"/>
    <property type="match status" value="1"/>
</dbReference>
<evidence type="ECO:0000256" key="17">
    <source>
        <dbReference type="ARBA" id="ARBA00031294"/>
    </source>
</evidence>
<dbReference type="CDD" id="cd00063">
    <property type="entry name" value="FN3"/>
    <property type="match status" value="1"/>
</dbReference>
<dbReference type="GO" id="GO:0005576">
    <property type="term" value="C:extracellular region"/>
    <property type="evidence" value="ECO:0007669"/>
    <property type="project" value="UniProtKB-SubCell"/>
</dbReference>
<dbReference type="SMART" id="SM00060">
    <property type="entry name" value="FN3"/>
    <property type="match status" value="1"/>
</dbReference>
<dbReference type="STRING" id="118797.A0A340WKY9"/>
<dbReference type="InterPro" id="IPR037657">
    <property type="entry name" value="RIMC1"/>
</dbReference>
<evidence type="ECO:0000256" key="9">
    <source>
        <dbReference type="ARBA" id="ARBA00022583"/>
    </source>
</evidence>
<dbReference type="Proteomes" id="UP000265300">
    <property type="component" value="Unplaced"/>
</dbReference>
<keyword evidence="9" id="KW-0254">Endocytosis</keyword>
<dbReference type="PANTHER" id="PTHR28494">
    <property type="entry name" value="UPF0600 PROTEIN C5ORF51"/>
    <property type="match status" value="1"/>
</dbReference>
<dbReference type="InterPro" id="IPR015152">
    <property type="entry name" value="Growth/epo_recpt_lig-bind"/>
</dbReference>
<keyword evidence="16" id="KW-0325">Glycoprotein</keyword>
<evidence type="ECO:0000256" key="3">
    <source>
        <dbReference type="ARBA" id="ARBA00004613"/>
    </source>
</evidence>
<keyword evidence="13 20" id="KW-0472">Membrane</keyword>
<keyword evidence="14" id="KW-1015">Disulfide bond</keyword>
<feature type="transmembrane region" description="Helical" evidence="20">
    <location>
        <begin position="468"/>
        <end position="490"/>
    </location>
</feature>
<feature type="domain" description="Fibronectin type-III" evidence="21">
    <location>
        <begin position="354"/>
        <end position="457"/>
    </location>
</feature>
<comment type="subunit">
    <text evidence="18">On growth hormone (GH) binding, forms homodimers and binds JAK2 via a box 1-containing domain.</text>
</comment>
<dbReference type="InterPro" id="IPR003961">
    <property type="entry name" value="FN3_dom"/>
</dbReference>
<dbReference type="InterPro" id="IPR003528">
    <property type="entry name" value="Long_hematopoietin_rcpt_CS"/>
</dbReference>
<gene>
    <name evidence="23" type="primary">GHR</name>
</gene>
<dbReference type="AlphaFoldDB" id="A0A340WKY9"/>
<dbReference type="Pfam" id="PF17716">
    <property type="entry name" value="RIMC1"/>
    <property type="match status" value="1"/>
</dbReference>
<dbReference type="PANTHER" id="PTHR28494:SF1">
    <property type="entry name" value="RAB7A-INTERACTING MON1-CCZ1 COMPLEX SUBUNIT 1"/>
    <property type="match status" value="1"/>
</dbReference>
<evidence type="ECO:0000256" key="15">
    <source>
        <dbReference type="ARBA" id="ARBA00023170"/>
    </source>
</evidence>
<evidence type="ECO:0000256" key="18">
    <source>
        <dbReference type="ARBA" id="ARBA00044958"/>
    </source>
</evidence>
<dbReference type="Gene3D" id="2.60.40.10">
    <property type="entry name" value="Immunoglobulins"/>
    <property type="match status" value="2"/>
</dbReference>
<evidence type="ECO:0000256" key="19">
    <source>
        <dbReference type="ARBA" id="ARBA00045249"/>
    </source>
</evidence>
<dbReference type="InParanoid" id="A0A340WKY9"/>
<dbReference type="InterPro" id="IPR013783">
    <property type="entry name" value="Ig-like_fold"/>
</dbReference>
<dbReference type="RefSeq" id="XP_007447695.1">
    <property type="nucleotide sequence ID" value="XM_007447633.1"/>
</dbReference>
<proteinExistence type="inferred from homology"/>
<evidence type="ECO:0000256" key="20">
    <source>
        <dbReference type="SAM" id="Phobius"/>
    </source>
</evidence>
<dbReference type="KEGG" id="lve:103069416"/>
<dbReference type="Pfam" id="PF09067">
    <property type="entry name" value="EpoR_lig-bind"/>
    <property type="match status" value="1"/>
</dbReference>
<keyword evidence="10 20" id="KW-0812">Transmembrane</keyword>
<dbReference type="Pfam" id="PF12772">
    <property type="entry name" value="GHBP"/>
    <property type="match status" value="1"/>
</dbReference>
<dbReference type="CTD" id="2690"/>
<evidence type="ECO:0000259" key="21">
    <source>
        <dbReference type="PROSITE" id="PS50853"/>
    </source>
</evidence>
<evidence type="ECO:0000256" key="10">
    <source>
        <dbReference type="ARBA" id="ARBA00022692"/>
    </source>
</evidence>
<dbReference type="PROSITE" id="PS50853">
    <property type="entry name" value="FN3"/>
    <property type="match status" value="1"/>
</dbReference>
<evidence type="ECO:0000313" key="22">
    <source>
        <dbReference type="Proteomes" id="UP000265300"/>
    </source>
</evidence>